<sequence length="48" mass="4611">MNGETLRGGSSGLRTEFNSAAGFNAAHDAGEAAASAQGIAGKDGICNG</sequence>
<protein>
    <submittedName>
        <fullName evidence="1">Uncharacterized protein</fullName>
    </submittedName>
</protein>
<gene>
    <name evidence="1" type="ORF">SDC9_177923</name>
</gene>
<proteinExistence type="predicted"/>
<accession>A0A645GWN5</accession>
<reference evidence="1" key="1">
    <citation type="submission" date="2019-08" db="EMBL/GenBank/DDBJ databases">
        <authorList>
            <person name="Kucharzyk K."/>
            <person name="Murdoch R.W."/>
            <person name="Higgins S."/>
            <person name="Loffler F."/>
        </authorList>
    </citation>
    <scope>NUCLEOTIDE SEQUENCE</scope>
</reference>
<name>A0A645GWN5_9ZZZZ</name>
<dbReference type="AlphaFoldDB" id="A0A645GWN5"/>
<organism evidence="1">
    <name type="scientific">bioreactor metagenome</name>
    <dbReference type="NCBI Taxonomy" id="1076179"/>
    <lineage>
        <taxon>unclassified sequences</taxon>
        <taxon>metagenomes</taxon>
        <taxon>ecological metagenomes</taxon>
    </lineage>
</organism>
<evidence type="ECO:0000313" key="1">
    <source>
        <dbReference type="EMBL" id="MPN30452.1"/>
    </source>
</evidence>
<dbReference type="EMBL" id="VSSQ01081566">
    <property type="protein sequence ID" value="MPN30452.1"/>
    <property type="molecule type" value="Genomic_DNA"/>
</dbReference>
<comment type="caution">
    <text evidence="1">The sequence shown here is derived from an EMBL/GenBank/DDBJ whole genome shotgun (WGS) entry which is preliminary data.</text>
</comment>